<dbReference type="AlphaFoldDB" id="A0A222WH88"/>
<dbReference type="PANTHER" id="PTHR43415:SF3">
    <property type="entry name" value="GNAT-FAMILY ACETYLTRANSFERASE"/>
    <property type="match status" value="1"/>
</dbReference>
<sequence length="197" mass="22721">MMSQRTSTTAAPVARLLEGSQVYLRPIHVEDTELYYNTLFQQDVRRLTGTQRSFTKDQIARYIEAKGQDTSSLLLLIALCEDDRIIGDIALQDMDTMNRSAGIRIAITEQGDQGKGYGSEALVLMLDYGFGICNLHRIELNVFDFNERAIRCYEKVGFQREGVQRDALFYNHEYHDSILMSMLNHEYRDRYVKKAES</sequence>
<dbReference type="Gene3D" id="3.40.630.30">
    <property type="match status" value="1"/>
</dbReference>
<organism evidence="2 3">
    <name type="scientific">Paenibacillus kribbensis</name>
    <dbReference type="NCBI Taxonomy" id="172713"/>
    <lineage>
        <taxon>Bacteria</taxon>
        <taxon>Bacillati</taxon>
        <taxon>Bacillota</taxon>
        <taxon>Bacilli</taxon>
        <taxon>Bacillales</taxon>
        <taxon>Paenibacillaceae</taxon>
        <taxon>Paenibacillus</taxon>
    </lineage>
</organism>
<dbReference type="InterPro" id="IPR016181">
    <property type="entry name" value="Acyl_CoA_acyltransferase"/>
</dbReference>
<protein>
    <submittedName>
        <fullName evidence="2">GNAT family N-acetyltransferase</fullName>
    </submittedName>
</protein>
<dbReference type="PROSITE" id="PS51186">
    <property type="entry name" value="GNAT"/>
    <property type="match status" value="1"/>
</dbReference>
<dbReference type="Proteomes" id="UP000214666">
    <property type="component" value="Chromosome"/>
</dbReference>
<accession>A0A222WH88</accession>
<keyword evidence="2" id="KW-0808">Transferase</keyword>
<gene>
    <name evidence="2" type="ORF">B4V02_01195</name>
</gene>
<dbReference type="Pfam" id="PF13302">
    <property type="entry name" value="Acetyltransf_3"/>
    <property type="match status" value="1"/>
</dbReference>
<proteinExistence type="predicted"/>
<evidence type="ECO:0000313" key="2">
    <source>
        <dbReference type="EMBL" id="ASR45418.1"/>
    </source>
</evidence>
<name>A0A222WH88_9BACL</name>
<dbReference type="EMBL" id="CP020028">
    <property type="protein sequence ID" value="ASR45418.1"/>
    <property type="molecule type" value="Genomic_DNA"/>
</dbReference>
<dbReference type="STRING" id="172713.GCA_001705305_02890"/>
<feature type="domain" description="N-acetyltransferase" evidence="1">
    <location>
        <begin position="22"/>
        <end position="185"/>
    </location>
</feature>
<keyword evidence="3" id="KW-1185">Reference proteome</keyword>
<dbReference type="GO" id="GO:0016747">
    <property type="term" value="F:acyltransferase activity, transferring groups other than amino-acyl groups"/>
    <property type="evidence" value="ECO:0007669"/>
    <property type="project" value="InterPro"/>
</dbReference>
<evidence type="ECO:0000313" key="3">
    <source>
        <dbReference type="Proteomes" id="UP000214666"/>
    </source>
</evidence>
<dbReference type="SUPFAM" id="SSF55729">
    <property type="entry name" value="Acyl-CoA N-acyltransferases (Nat)"/>
    <property type="match status" value="1"/>
</dbReference>
<dbReference type="PANTHER" id="PTHR43415">
    <property type="entry name" value="SPERMIDINE N(1)-ACETYLTRANSFERASE"/>
    <property type="match status" value="1"/>
</dbReference>
<evidence type="ECO:0000259" key="1">
    <source>
        <dbReference type="PROSITE" id="PS51186"/>
    </source>
</evidence>
<reference evidence="2 3" key="1">
    <citation type="submission" date="2017-03" db="EMBL/GenBank/DDBJ databases">
        <title>Complete genome sequence of Paenibacillus Kribbensis producing bioflocculants.</title>
        <authorList>
            <person name="Lee H.-G."/>
            <person name="Oh H.-M."/>
        </authorList>
    </citation>
    <scope>NUCLEOTIDE SEQUENCE [LARGE SCALE GENOMIC DNA]</scope>
    <source>
        <strain evidence="2 3">AM49</strain>
    </source>
</reference>
<dbReference type="OrthoDB" id="9795206at2"/>
<dbReference type="InterPro" id="IPR000182">
    <property type="entry name" value="GNAT_dom"/>
</dbReference>
<dbReference type="KEGG" id="pkb:B4V02_01195"/>